<sequence length="179" mass="20478">MSFTILLVPKENIYLPPLYIKLGLIKQFVKAMDKTGDGFNFLKTKFPRLSEAKIEEGIFVSPQIRQLFNDSTFMKSLSRKGKRAWLAFKNVCVNFLGNKNSDYVAHVEELLSAYKPMRWNMSLKVHFLHSQRCTVNLPNFLVRASGPLPPHPLLAKVLAIYFYYLGCLGEKKGAGSWNM</sequence>
<dbReference type="EMBL" id="BGPR01000043">
    <property type="protein sequence ID" value="GBL85478.1"/>
    <property type="molecule type" value="Genomic_DNA"/>
</dbReference>
<organism evidence="1 2">
    <name type="scientific">Araneus ventricosus</name>
    <name type="common">Orbweaver spider</name>
    <name type="synonym">Epeira ventricosa</name>
    <dbReference type="NCBI Taxonomy" id="182803"/>
    <lineage>
        <taxon>Eukaryota</taxon>
        <taxon>Metazoa</taxon>
        <taxon>Ecdysozoa</taxon>
        <taxon>Arthropoda</taxon>
        <taxon>Chelicerata</taxon>
        <taxon>Arachnida</taxon>
        <taxon>Araneae</taxon>
        <taxon>Araneomorphae</taxon>
        <taxon>Entelegynae</taxon>
        <taxon>Araneoidea</taxon>
        <taxon>Araneidae</taxon>
        <taxon>Araneus</taxon>
    </lineage>
</organism>
<reference evidence="1 2" key="1">
    <citation type="journal article" date="2019" name="Sci. Rep.">
        <title>Orb-weaving spider Araneus ventricosus genome elucidates the spidroin gene catalogue.</title>
        <authorList>
            <person name="Kono N."/>
            <person name="Nakamura H."/>
            <person name="Ohtoshi R."/>
            <person name="Moran D.A.P."/>
            <person name="Shinohara A."/>
            <person name="Yoshida Y."/>
            <person name="Fujiwara M."/>
            <person name="Mori M."/>
            <person name="Tomita M."/>
            <person name="Arakawa K."/>
        </authorList>
    </citation>
    <scope>NUCLEOTIDE SEQUENCE [LARGE SCALE GENOMIC DNA]</scope>
</reference>
<dbReference type="PANTHER" id="PTHR46114:SF2">
    <property type="entry name" value="CULLIN N-TERMINAL DOMAIN-CONTAINING PROTEIN"/>
    <property type="match status" value="1"/>
</dbReference>
<protein>
    <submittedName>
        <fullName evidence="1">Uncharacterized protein</fullName>
    </submittedName>
</protein>
<accession>A0A4Y2B0F2</accession>
<dbReference type="AlphaFoldDB" id="A0A4Y2B0F2"/>
<dbReference type="PANTHER" id="PTHR46114">
    <property type="entry name" value="APPLE DOMAIN-CONTAINING PROTEIN"/>
    <property type="match status" value="1"/>
</dbReference>
<dbReference type="OrthoDB" id="8063408at2759"/>
<proteinExistence type="predicted"/>
<comment type="caution">
    <text evidence="1">The sequence shown here is derived from an EMBL/GenBank/DDBJ whole genome shotgun (WGS) entry which is preliminary data.</text>
</comment>
<evidence type="ECO:0000313" key="1">
    <source>
        <dbReference type="EMBL" id="GBL85478.1"/>
    </source>
</evidence>
<dbReference type="Proteomes" id="UP000499080">
    <property type="component" value="Unassembled WGS sequence"/>
</dbReference>
<evidence type="ECO:0000313" key="2">
    <source>
        <dbReference type="Proteomes" id="UP000499080"/>
    </source>
</evidence>
<name>A0A4Y2B0F2_ARAVE</name>
<keyword evidence="2" id="KW-1185">Reference proteome</keyword>
<gene>
    <name evidence="1" type="ORF">AVEN_34649_1</name>
</gene>